<keyword evidence="2" id="KW-0472">Membrane</keyword>
<feature type="region of interest" description="Disordered" evidence="1">
    <location>
        <begin position="1"/>
        <end position="49"/>
    </location>
</feature>
<dbReference type="RefSeq" id="WP_185041004.1">
    <property type="nucleotide sequence ID" value="NZ_BAABFG010000005.1"/>
</dbReference>
<evidence type="ECO:0000256" key="1">
    <source>
        <dbReference type="SAM" id="MobiDB-lite"/>
    </source>
</evidence>
<keyword evidence="4" id="KW-1185">Reference proteome</keyword>
<feature type="region of interest" description="Disordered" evidence="1">
    <location>
        <begin position="160"/>
        <end position="197"/>
    </location>
</feature>
<reference evidence="3 4" key="1">
    <citation type="submission" date="2020-08" db="EMBL/GenBank/DDBJ databases">
        <title>Sequencing the genomes of 1000 actinobacteria strains.</title>
        <authorList>
            <person name="Klenk H.-P."/>
        </authorList>
    </citation>
    <scope>NUCLEOTIDE SEQUENCE [LARGE SCALE GENOMIC DNA]</scope>
    <source>
        <strain evidence="3 4">DSM 45809</strain>
    </source>
</reference>
<comment type="caution">
    <text evidence="3">The sequence shown here is derived from an EMBL/GenBank/DDBJ whole genome shotgun (WGS) entry which is preliminary data.</text>
</comment>
<evidence type="ECO:0000313" key="3">
    <source>
        <dbReference type="EMBL" id="MBB4740438.1"/>
    </source>
</evidence>
<evidence type="ECO:0000256" key="2">
    <source>
        <dbReference type="SAM" id="Phobius"/>
    </source>
</evidence>
<feature type="transmembrane region" description="Helical" evidence="2">
    <location>
        <begin position="132"/>
        <end position="154"/>
    </location>
</feature>
<feature type="transmembrane region" description="Helical" evidence="2">
    <location>
        <begin position="96"/>
        <end position="120"/>
    </location>
</feature>
<evidence type="ECO:0000313" key="4">
    <source>
        <dbReference type="Proteomes" id="UP000546162"/>
    </source>
</evidence>
<accession>A0A7W7GY42</accession>
<sequence>MNQDLPGPPQPAPGPAPVPPPPDPQPPAPPAPGLFYPPPGPPAYPLPGQPAYPPPYGAFPPAVHPGQPYPPPGYPPPGYPAYPMYGPAPRREFNNAAIAALIFAVIGALPFGFALGFVALSQIAKRGERGRGLAIAAVTVSSLYTLVFLVGAVVDDGDEPEAGGARPAATTAAPARPGATSAAPFRTGATSGPGRRDVEDLQLGDCLSYVDPNGSAESFTVELCSQSHGGEVYDLWTFPAGAYPGDAEADTTAGDHCDKALDKYATGKFAKARMLYVYPTRESWAFDRGVVCIAVPPSGEWTGSMVHP</sequence>
<name>A0A7W7GY42_9ACTN</name>
<proteinExistence type="predicted"/>
<dbReference type="EMBL" id="JACHNB010000001">
    <property type="protein sequence ID" value="MBB4740438.1"/>
    <property type="molecule type" value="Genomic_DNA"/>
</dbReference>
<organism evidence="3 4">
    <name type="scientific">Actinoplanes octamycinicus</name>
    <dbReference type="NCBI Taxonomy" id="135948"/>
    <lineage>
        <taxon>Bacteria</taxon>
        <taxon>Bacillati</taxon>
        <taxon>Actinomycetota</taxon>
        <taxon>Actinomycetes</taxon>
        <taxon>Micromonosporales</taxon>
        <taxon>Micromonosporaceae</taxon>
        <taxon>Actinoplanes</taxon>
    </lineage>
</organism>
<keyword evidence="2" id="KW-1133">Transmembrane helix</keyword>
<protein>
    <submittedName>
        <fullName evidence="3">Uncharacterized protein</fullName>
    </submittedName>
</protein>
<dbReference type="Proteomes" id="UP000546162">
    <property type="component" value="Unassembled WGS sequence"/>
</dbReference>
<keyword evidence="2" id="KW-0812">Transmembrane</keyword>
<dbReference type="AlphaFoldDB" id="A0A7W7GY42"/>
<feature type="compositionally biased region" description="Low complexity" evidence="1">
    <location>
        <begin position="162"/>
        <end position="184"/>
    </location>
</feature>
<gene>
    <name evidence="3" type="ORF">BJY16_003897</name>
</gene>